<dbReference type="PROSITE" id="PS50023">
    <property type="entry name" value="LIM_DOMAIN_2"/>
    <property type="match status" value="1"/>
</dbReference>
<dbReference type="SMART" id="SM00132">
    <property type="entry name" value="LIM"/>
    <property type="match status" value="1"/>
</dbReference>
<name>A0A9Q0MHC6_BLOTA</name>
<evidence type="ECO:0000256" key="5">
    <source>
        <dbReference type="ARBA" id="ARBA00023038"/>
    </source>
</evidence>
<dbReference type="Gene3D" id="2.30.30.40">
    <property type="entry name" value="SH3 Domains"/>
    <property type="match status" value="1"/>
</dbReference>
<dbReference type="OMA" id="TPVYHHQ"/>
<dbReference type="AlphaFoldDB" id="A0A9Q0MHC6"/>
<dbReference type="Proteomes" id="UP001142055">
    <property type="component" value="Chromosome 1"/>
</dbReference>
<reference evidence="11" key="1">
    <citation type="submission" date="2022-12" db="EMBL/GenBank/DDBJ databases">
        <title>Genome assemblies of Blomia tropicalis.</title>
        <authorList>
            <person name="Cui Y."/>
        </authorList>
    </citation>
    <scope>NUCLEOTIDE SEQUENCE</scope>
    <source>
        <tissue evidence="11">Adult mites</tissue>
    </source>
</reference>
<dbReference type="GO" id="GO:0046872">
    <property type="term" value="F:metal ion binding"/>
    <property type="evidence" value="ECO:0007669"/>
    <property type="project" value="UniProtKB-KW"/>
</dbReference>
<dbReference type="GO" id="GO:0005737">
    <property type="term" value="C:cytoplasm"/>
    <property type="evidence" value="ECO:0007669"/>
    <property type="project" value="UniProtKB-ARBA"/>
</dbReference>
<evidence type="ECO:0000313" key="11">
    <source>
        <dbReference type="EMBL" id="KAJ6225839.1"/>
    </source>
</evidence>
<dbReference type="PANTHER" id="PTHR46218">
    <property type="entry name" value="LASP"/>
    <property type="match status" value="1"/>
</dbReference>
<feature type="domain" description="LIM zinc-binding" evidence="10">
    <location>
        <begin position="3"/>
        <end position="63"/>
    </location>
</feature>
<dbReference type="SUPFAM" id="SSF57716">
    <property type="entry name" value="Glucocorticoid receptor-like (DNA-binding domain)"/>
    <property type="match status" value="1"/>
</dbReference>
<proteinExistence type="predicted"/>
<keyword evidence="5 6" id="KW-0440">LIM domain</keyword>
<dbReference type="InterPro" id="IPR051759">
    <property type="entry name" value="LIM-SH3_domain_protein"/>
</dbReference>
<keyword evidence="1 7" id="KW-0728">SH3 domain</keyword>
<dbReference type="SUPFAM" id="SSF50044">
    <property type="entry name" value="SH3-domain"/>
    <property type="match status" value="1"/>
</dbReference>
<dbReference type="InterPro" id="IPR001781">
    <property type="entry name" value="Znf_LIM"/>
</dbReference>
<dbReference type="FunFam" id="2.10.110.10:FF:000087">
    <property type="entry name" value="LIM zinc-binding domain-containing Nebulette"/>
    <property type="match status" value="1"/>
</dbReference>
<dbReference type="CDD" id="cd09447">
    <property type="entry name" value="LIM_LASP"/>
    <property type="match status" value="1"/>
</dbReference>
<evidence type="ECO:0000256" key="2">
    <source>
        <dbReference type="ARBA" id="ARBA00022723"/>
    </source>
</evidence>
<dbReference type="Pfam" id="PF00412">
    <property type="entry name" value="LIM"/>
    <property type="match status" value="1"/>
</dbReference>
<evidence type="ECO:0008006" key="13">
    <source>
        <dbReference type="Google" id="ProtNLM"/>
    </source>
</evidence>
<dbReference type="InterPro" id="IPR000900">
    <property type="entry name" value="Nebulin_repeat"/>
</dbReference>
<sequence length="365" mass="42077">MSKICARCDKTVYPIEELKCLDKLWHKSCFKCYECGMILNMKTYKGFNKLPYCNAHTPVARATTVVDTPETRRLAENTKIQSQAKYHADFEKQKGKLTQVADDPETLRIRNQSKIISNATYHGEYEKKKQMEERRGMLENENNNVSTVVYHSVTKNEMVPKNVPPYEPNVNNNNMNSINNNVTIQHQSKQQQQHQVHHQPMIKTINPNVGVKIPTTVMTPSSQSINYVNDPRYAQMAVAAQQQQQQQYHIQQQQQAHQYHHQVPSSHQIHHQQQSQPQPTVYHDNNQYYSGRIPVQHSQKQFVSANLGRCFRAIYDYTAQDVDEVSFIDGDLVINCQPIDDGWMTGTVQRTGKTGMLPSNYVESV</sequence>
<feature type="region of interest" description="Disordered" evidence="8">
    <location>
        <begin position="247"/>
        <end position="286"/>
    </location>
</feature>
<dbReference type="EMBL" id="JAPWDV010000001">
    <property type="protein sequence ID" value="KAJ6225839.1"/>
    <property type="molecule type" value="Genomic_DNA"/>
</dbReference>
<dbReference type="PRINTS" id="PR00452">
    <property type="entry name" value="SH3DOMAIN"/>
</dbReference>
<dbReference type="FunFam" id="2.30.30.40:FF:000007">
    <property type="entry name" value="nebulin isoform X1"/>
    <property type="match status" value="1"/>
</dbReference>
<dbReference type="InterPro" id="IPR001452">
    <property type="entry name" value="SH3_domain"/>
</dbReference>
<dbReference type="SMART" id="SM00227">
    <property type="entry name" value="NEBU"/>
    <property type="match status" value="2"/>
</dbReference>
<dbReference type="Pfam" id="PF00018">
    <property type="entry name" value="SH3_1"/>
    <property type="match status" value="1"/>
</dbReference>
<keyword evidence="2 6" id="KW-0479">Metal-binding</keyword>
<comment type="caution">
    <text evidence="11">The sequence shown here is derived from an EMBL/GenBank/DDBJ whole genome shotgun (WGS) entry which is preliminary data.</text>
</comment>
<evidence type="ECO:0000256" key="6">
    <source>
        <dbReference type="PROSITE-ProRule" id="PRU00125"/>
    </source>
</evidence>
<dbReference type="InterPro" id="IPR036028">
    <property type="entry name" value="SH3-like_dom_sf"/>
</dbReference>
<organism evidence="11 12">
    <name type="scientific">Blomia tropicalis</name>
    <name type="common">Mite</name>
    <dbReference type="NCBI Taxonomy" id="40697"/>
    <lineage>
        <taxon>Eukaryota</taxon>
        <taxon>Metazoa</taxon>
        <taxon>Ecdysozoa</taxon>
        <taxon>Arthropoda</taxon>
        <taxon>Chelicerata</taxon>
        <taxon>Arachnida</taxon>
        <taxon>Acari</taxon>
        <taxon>Acariformes</taxon>
        <taxon>Sarcoptiformes</taxon>
        <taxon>Astigmata</taxon>
        <taxon>Glycyphagoidea</taxon>
        <taxon>Echimyopodidae</taxon>
        <taxon>Blomia</taxon>
    </lineage>
</organism>
<keyword evidence="12" id="KW-1185">Reference proteome</keyword>
<dbReference type="Gene3D" id="2.10.110.10">
    <property type="entry name" value="Cysteine Rich Protein"/>
    <property type="match status" value="1"/>
</dbReference>
<evidence type="ECO:0000259" key="9">
    <source>
        <dbReference type="PROSITE" id="PS50002"/>
    </source>
</evidence>
<accession>A0A9Q0MHC6</accession>
<feature type="domain" description="SH3" evidence="9">
    <location>
        <begin position="306"/>
        <end position="365"/>
    </location>
</feature>
<evidence type="ECO:0000259" key="10">
    <source>
        <dbReference type="PROSITE" id="PS50023"/>
    </source>
</evidence>
<evidence type="ECO:0000256" key="8">
    <source>
        <dbReference type="SAM" id="MobiDB-lite"/>
    </source>
</evidence>
<evidence type="ECO:0000256" key="3">
    <source>
        <dbReference type="ARBA" id="ARBA00022737"/>
    </source>
</evidence>
<dbReference type="PROSITE" id="PS00478">
    <property type="entry name" value="LIM_DOMAIN_1"/>
    <property type="match status" value="1"/>
</dbReference>
<dbReference type="PROSITE" id="PS51216">
    <property type="entry name" value="NEBULIN"/>
    <property type="match status" value="2"/>
</dbReference>
<evidence type="ECO:0000313" key="12">
    <source>
        <dbReference type="Proteomes" id="UP001142055"/>
    </source>
</evidence>
<gene>
    <name evidence="11" type="ORF">RDWZM_004384</name>
</gene>
<dbReference type="PANTHER" id="PTHR46218:SF4">
    <property type="entry name" value="LIM AND SH3 DOMAIN PROTEIN LASP"/>
    <property type="match status" value="1"/>
</dbReference>
<keyword evidence="3" id="KW-0677">Repeat</keyword>
<dbReference type="CDD" id="cd11789">
    <property type="entry name" value="SH3_Nebulin_family_C"/>
    <property type="match status" value="1"/>
</dbReference>
<dbReference type="SMART" id="SM00326">
    <property type="entry name" value="SH3"/>
    <property type="match status" value="1"/>
</dbReference>
<dbReference type="PROSITE" id="PS50002">
    <property type="entry name" value="SH3"/>
    <property type="match status" value="1"/>
</dbReference>
<dbReference type="GO" id="GO:0051015">
    <property type="term" value="F:actin filament binding"/>
    <property type="evidence" value="ECO:0007669"/>
    <property type="project" value="TreeGrafter"/>
</dbReference>
<keyword evidence="4 6" id="KW-0862">Zinc</keyword>
<evidence type="ECO:0000256" key="1">
    <source>
        <dbReference type="ARBA" id="ARBA00022443"/>
    </source>
</evidence>
<protein>
    <recommendedName>
        <fullName evidence="13">LIM and SH3 domain protein Lasp</fullName>
    </recommendedName>
</protein>
<dbReference type="Pfam" id="PF00880">
    <property type="entry name" value="Nebulin"/>
    <property type="match status" value="2"/>
</dbReference>
<dbReference type="GO" id="GO:0005925">
    <property type="term" value="C:focal adhesion"/>
    <property type="evidence" value="ECO:0007669"/>
    <property type="project" value="TreeGrafter"/>
</dbReference>
<feature type="compositionally biased region" description="Low complexity" evidence="8">
    <location>
        <begin position="247"/>
        <end position="279"/>
    </location>
</feature>
<evidence type="ECO:0000256" key="4">
    <source>
        <dbReference type="ARBA" id="ARBA00022833"/>
    </source>
</evidence>
<evidence type="ECO:0000256" key="7">
    <source>
        <dbReference type="PROSITE-ProRule" id="PRU00192"/>
    </source>
</evidence>